<sequence length="199" mass="21514">MLRVEWKDVFASCVIAKPQSRVRSIASISRWGCQDVSGNMQGQLQAAEWAPRPLIPWFQEQLQGRELGGGGLRATLTALLQDTPWAGAAPETITGPPCGRRGPAVSCAVWDLGHRLPFDGAKQPEFPACYELLVVIFLCVGALPRAVKGPLKNQRPLGDAPVYIFGLKGPSTDTSAVLAVKVPETMPACFDEMRMSDRG</sequence>
<comment type="caution">
    <text evidence="1">The sequence shown here is derived from an EMBL/GenBank/DDBJ whole genome shotgun (WGS) entry which is preliminary data.</text>
</comment>
<organism evidence="1 2">
    <name type="scientific">Lojkania enalia</name>
    <dbReference type="NCBI Taxonomy" id="147567"/>
    <lineage>
        <taxon>Eukaryota</taxon>
        <taxon>Fungi</taxon>
        <taxon>Dikarya</taxon>
        <taxon>Ascomycota</taxon>
        <taxon>Pezizomycotina</taxon>
        <taxon>Dothideomycetes</taxon>
        <taxon>Pleosporomycetidae</taxon>
        <taxon>Pleosporales</taxon>
        <taxon>Pleosporales incertae sedis</taxon>
        <taxon>Lojkania</taxon>
    </lineage>
</organism>
<dbReference type="AlphaFoldDB" id="A0A9P4NDG9"/>
<protein>
    <submittedName>
        <fullName evidence="1">Uncharacterized protein</fullName>
    </submittedName>
</protein>
<proteinExistence type="predicted"/>
<dbReference type="EMBL" id="ML986578">
    <property type="protein sequence ID" value="KAF2271203.1"/>
    <property type="molecule type" value="Genomic_DNA"/>
</dbReference>
<reference evidence="2" key="1">
    <citation type="journal article" date="2020" name="Stud. Mycol.">
        <title>101 Dothideomycetes genomes: A test case for predicting lifestyles and emergence of pathogens.</title>
        <authorList>
            <person name="Haridas S."/>
            <person name="Albert R."/>
            <person name="Binder M."/>
            <person name="Bloem J."/>
            <person name="LaButti K."/>
            <person name="Salamov A."/>
            <person name="Andreopoulos B."/>
            <person name="Baker S."/>
            <person name="Barry K."/>
            <person name="Bills G."/>
            <person name="Bluhm B."/>
            <person name="Cannon C."/>
            <person name="Castanera R."/>
            <person name="Culley D."/>
            <person name="Daum C."/>
            <person name="Ezra D."/>
            <person name="Gonzalez J."/>
            <person name="Henrissat B."/>
            <person name="Kuo A."/>
            <person name="Liang C."/>
            <person name="Lipzen A."/>
            <person name="Lutzoni F."/>
            <person name="Magnuson J."/>
            <person name="Mondo S."/>
            <person name="Nolan M."/>
            <person name="Ohm R."/>
            <person name="Pangilinan J."/>
            <person name="Park H.-J."/>
            <person name="Ramirez L."/>
            <person name="Alfaro M."/>
            <person name="Sun H."/>
            <person name="Tritt A."/>
            <person name="Yoshinaga Y."/>
            <person name="Zwiers L.-H."/>
            <person name="Turgeon B."/>
            <person name="Goodwin S."/>
            <person name="Spatafora J."/>
            <person name="Crous P."/>
            <person name="Grigoriev I."/>
        </authorList>
    </citation>
    <scope>NUCLEOTIDE SEQUENCE [LARGE SCALE GENOMIC DNA]</scope>
    <source>
        <strain evidence="2">CBS 304.66</strain>
    </source>
</reference>
<name>A0A9P4NDG9_9PLEO</name>
<gene>
    <name evidence="1" type="ORF">CC78DRAFT_573578</name>
</gene>
<keyword evidence="2" id="KW-1185">Reference proteome</keyword>
<evidence type="ECO:0000313" key="2">
    <source>
        <dbReference type="Proteomes" id="UP000800093"/>
    </source>
</evidence>
<accession>A0A9P4NDG9</accession>
<evidence type="ECO:0000313" key="1">
    <source>
        <dbReference type="EMBL" id="KAF2271203.1"/>
    </source>
</evidence>
<dbReference type="Proteomes" id="UP000800093">
    <property type="component" value="Unassembled WGS sequence"/>
</dbReference>